<sequence>MNWVQRMVFYAVGSSFGSSNEGAPNDSTRSCPVDAGPSSYCYGGDLYDYDEPRLADHFYNEVHATDHPLWDGCTQSQLGVVAELVNIKADGHISKQIYDRISQWANRILPPNRTLPGEYYNTKKLVKDLSLSVEKIDACKNGCMLH</sequence>
<protein>
    <submittedName>
        <fullName evidence="1">Uncharacterized protein</fullName>
    </submittedName>
</protein>
<accession>A0AAW2KW31</accession>
<proteinExistence type="predicted"/>
<name>A0AAW2KW31_9LAMI</name>
<reference evidence="1" key="1">
    <citation type="submission" date="2020-06" db="EMBL/GenBank/DDBJ databases">
        <authorList>
            <person name="Li T."/>
            <person name="Hu X."/>
            <person name="Zhang T."/>
            <person name="Song X."/>
            <person name="Zhang H."/>
            <person name="Dai N."/>
            <person name="Sheng W."/>
            <person name="Hou X."/>
            <person name="Wei L."/>
        </authorList>
    </citation>
    <scope>NUCLEOTIDE SEQUENCE</scope>
    <source>
        <strain evidence="1">G01</strain>
        <tissue evidence="1">Leaf</tissue>
    </source>
</reference>
<dbReference type="AlphaFoldDB" id="A0AAW2KW31"/>
<reference evidence="1" key="2">
    <citation type="journal article" date="2024" name="Plant">
        <title>Genomic evolution and insights into agronomic trait innovations of Sesamum species.</title>
        <authorList>
            <person name="Miao H."/>
            <person name="Wang L."/>
            <person name="Qu L."/>
            <person name="Liu H."/>
            <person name="Sun Y."/>
            <person name="Le M."/>
            <person name="Wang Q."/>
            <person name="Wei S."/>
            <person name="Zheng Y."/>
            <person name="Lin W."/>
            <person name="Duan Y."/>
            <person name="Cao H."/>
            <person name="Xiong S."/>
            <person name="Wang X."/>
            <person name="Wei L."/>
            <person name="Li C."/>
            <person name="Ma Q."/>
            <person name="Ju M."/>
            <person name="Zhao R."/>
            <person name="Li G."/>
            <person name="Mu C."/>
            <person name="Tian Q."/>
            <person name="Mei H."/>
            <person name="Zhang T."/>
            <person name="Gao T."/>
            <person name="Zhang H."/>
        </authorList>
    </citation>
    <scope>NUCLEOTIDE SEQUENCE</scope>
    <source>
        <strain evidence="1">G01</strain>
    </source>
</reference>
<evidence type="ECO:0000313" key="1">
    <source>
        <dbReference type="EMBL" id="KAL0311150.1"/>
    </source>
</evidence>
<gene>
    <name evidence="1" type="ORF">Sangu_2409700</name>
</gene>
<comment type="caution">
    <text evidence="1">The sequence shown here is derived from an EMBL/GenBank/DDBJ whole genome shotgun (WGS) entry which is preliminary data.</text>
</comment>
<organism evidence="1">
    <name type="scientific">Sesamum angustifolium</name>
    <dbReference type="NCBI Taxonomy" id="2727405"/>
    <lineage>
        <taxon>Eukaryota</taxon>
        <taxon>Viridiplantae</taxon>
        <taxon>Streptophyta</taxon>
        <taxon>Embryophyta</taxon>
        <taxon>Tracheophyta</taxon>
        <taxon>Spermatophyta</taxon>
        <taxon>Magnoliopsida</taxon>
        <taxon>eudicotyledons</taxon>
        <taxon>Gunneridae</taxon>
        <taxon>Pentapetalae</taxon>
        <taxon>asterids</taxon>
        <taxon>lamiids</taxon>
        <taxon>Lamiales</taxon>
        <taxon>Pedaliaceae</taxon>
        <taxon>Sesamum</taxon>
    </lineage>
</organism>
<dbReference type="EMBL" id="JACGWK010000016">
    <property type="protein sequence ID" value="KAL0311150.1"/>
    <property type="molecule type" value="Genomic_DNA"/>
</dbReference>